<dbReference type="GO" id="GO:0005524">
    <property type="term" value="F:ATP binding"/>
    <property type="evidence" value="ECO:0007669"/>
    <property type="project" value="InterPro"/>
</dbReference>
<keyword evidence="3" id="KW-0378">Hydrolase</keyword>
<dbReference type="SMART" id="SM00487">
    <property type="entry name" value="DEXDc"/>
    <property type="match status" value="1"/>
</dbReference>
<keyword evidence="3" id="KW-0347">Helicase</keyword>
<dbReference type="Pfam" id="PF00271">
    <property type="entry name" value="Helicase_C"/>
    <property type="match status" value="1"/>
</dbReference>
<dbReference type="PANTHER" id="PTHR41313:SF1">
    <property type="entry name" value="DNA METHYLASE ADENINE-SPECIFIC DOMAIN-CONTAINING PROTEIN"/>
    <property type="match status" value="1"/>
</dbReference>
<feature type="compositionally biased region" description="Low complexity" evidence="1">
    <location>
        <begin position="330"/>
        <end position="343"/>
    </location>
</feature>
<accession>A0A855UCB6</accession>
<dbReference type="PROSITE" id="PS51194">
    <property type="entry name" value="HELICASE_CTER"/>
    <property type="match status" value="1"/>
</dbReference>
<feature type="compositionally biased region" description="Polar residues" evidence="1">
    <location>
        <begin position="377"/>
        <end position="386"/>
    </location>
</feature>
<comment type="caution">
    <text evidence="3">The sequence shown here is derived from an EMBL/GenBank/DDBJ whole genome shotgun (WGS) entry which is preliminary data.</text>
</comment>
<dbReference type="SUPFAM" id="SSF53335">
    <property type="entry name" value="S-adenosyl-L-methionine-dependent methyltransferases"/>
    <property type="match status" value="1"/>
</dbReference>
<dbReference type="InterPro" id="IPR000330">
    <property type="entry name" value="SNF2_N"/>
</dbReference>
<feature type="compositionally biased region" description="Basic and acidic residues" evidence="1">
    <location>
        <begin position="387"/>
        <end position="398"/>
    </location>
</feature>
<dbReference type="Gene3D" id="3.40.50.150">
    <property type="entry name" value="Vaccinia Virus protein VP39"/>
    <property type="match status" value="1"/>
</dbReference>
<protein>
    <submittedName>
        <fullName evidence="3">Helicase SNF2</fullName>
    </submittedName>
</protein>
<feature type="region of interest" description="Disordered" evidence="1">
    <location>
        <begin position="252"/>
        <end position="398"/>
    </location>
</feature>
<dbReference type="SMART" id="SM00490">
    <property type="entry name" value="HELICc"/>
    <property type="match status" value="1"/>
</dbReference>
<gene>
    <name evidence="3" type="ORF">DAI13_17030</name>
</gene>
<evidence type="ECO:0000259" key="2">
    <source>
        <dbReference type="PROSITE" id="PS51194"/>
    </source>
</evidence>
<dbReference type="PANTHER" id="PTHR41313">
    <property type="entry name" value="ADENINE-SPECIFIC METHYLTRANSFERASE"/>
    <property type="match status" value="1"/>
</dbReference>
<dbReference type="InterPro" id="IPR029063">
    <property type="entry name" value="SAM-dependent_MTases_sf"/>
</dbReference>
<feature type="compositionally biased region" description="Basic and acidic residues" evidence="1">
    <location>
        <begin position="344"/>
        <end position="367"/>
    </location>
</feature>
<dbReference type="InterPro" id="IPR014001">
    <property type="entry name" value="Helicase_ATP-bd"/>
</dbReference>
<evidence type="ECO:0000313" key="3">
    <source>
        <dbReference type="EMBL" id="PTN72663.1"/>
    </source>
</evidence>
<feature type="compositionally biased region" description="Basic and acidic residues" evidence="1">
    <location>
        <begin position="252"/>
        <end position="272"/>
    </location>
</feature>
<keyword evidence="3" id="KW-0547">Nucleotide-binding</keyword>
<dbReference type="InterPro" id="IPR052933">
    <property type="entry name" value="DNA_Protect_Modify"/>
</dbReference>
<dbReference type="SUPFAM" id="SSF52540">
    <property type="entry name" value="P-loop containing nucleoside triphosphate hydrolases"/>
    <property type="match status" value="2"/>
</dbReference>
<evidence type="ECO:0000313" key="4">
    <source>
        <dbReference type="Proteomes" id="UP000244140"/>
    </source>
</evidence>
<feature type="compositionally biased region" description="Basic and acidic residues" evidence="1">
    <location>
        <begin position="283"/>
        <end position="297"/>
    </location>
</feature>
<dbReference type="Proteomes" id="UP000244140">
    <property type="component" value="Unassembled WGS sequence"/>
</dbReference>
<keyword evidence="3" id="KW-0067">ATP-binding</keyword>
<dbReference type="GO" id="GO:0006304">
    <property type="term" value="P:DNA modification"/>
    <property type="evidence" value="ECO:0007669"/>
    <property type="project" value="InterPro"/>
</dbReference>
<dbReference type="Gene3D" id="3.40.50.300">
    <property type="entry name" value="P-loop containing nucleotide triphosphate hydrolases"/>
    <property type="match status" value="2"/>
</dbReference>
<evidence type="ECO:0000256" key="1">
    <source>
        <dbReference type="SAM" id="MobiDB-lite"/>
    </source>
</evidence>
<organism evidence="3 4">
    <name type="scientific">Enterococcus faecalis</name>
    <name type="common">Streptococcus faecalis</name>
    <dbReference type="NCBI Taxonomy" id="1351"/>
    <lineage>
        <taxon>Bacteria</taxon>
        <taxon>Bacillati</taxon>
        <taxon>Bacillota</taxon>
        <taxon>Bacilli</taxon>
        <taxon>Lactobacillales</taxon>
        <taxon>Enterococcaceae</taxon>
        <taxon>Enterococcus</taxon>
    </lineage>
</organism>
<dbReference type="InterPro" id="IPR027417">
    <property type="entry name" value="P-loop_NTPase"/>
</dbReference>
<sequence length="2266" mass="260257">MKTMALFERWKGQPDSPIHQELEQLYRITVQELVRNPNELHQFLRFSGQLYKYDMDSLLAIYAQAPNAKFIADFDTWKRVGRSVTLGSKAIKILRQKETGAFYHENVFDVSQTTGKDVPFPDWLLSKETFTETMTKWASMREDERLADEHNPHKLLTEAIKGAIHEQINGIDLGIAEDLAAVSNYVLLSKLGQAPSFSGIKESVQRLFENEALLIEHYPQLLTVNRITLAGIRQAKKELLVEKETENERIRETKRLRETERQGRGNDTENRATRQTNIQRGTRRSDVSRNQRTEEQSHLIANGATHTTIPDDVSTKPIQRTPTNARVDDGSSSDGSQVSQPSGKELRDAQSERDAEGATKGTREATELPKNTGDGISEQSTISDQLEPQKEKITTHEIERTLIKHGTGIQEGKYKIMDFFQKEPNALKRRSFVKEAFGIGGASGYGNGTVAIRYNHEGIQFFKYNTAPPIEIKKTWAEVSTLIRKLIETDQYLNEEEKKAYTHYIQEKETVQKPLTTEQEKETVLSDAEVAWIELPETYRYQRLFEKAYLVNEKGEMEREAVEILLEDGKTYYRPFNKPAAPVGENAEKNQSESEELDLFAFDFGTKQALFETKEQKVKEKTFVEQEERTAIEFSFPEETTNFYSDTPKQKLADNLAALRLLKTLEQENRLATSDEQQILAKYVGWGGLADVFDETKSNFSQERKELETLLTEEEYASARESVLTAYYTDPLIIKEIYRSLKRFGFSSGRILDPAMGTGNFFAAMPPEMREQSELYGVEIDSLSARLSKQLHQKTVIQEKGFEETLFTENSLDVVVANVPFADIRLTDNKTLKKYYIHDYFIKRSIDLVHEGGIVAVITSSGTMDKKDASFRKELSHKADLIGGVRLPNTAFKQIAGTEVTTDVLFFRKHSGIQEQAEEQLLERRQALWVETTNVPSGITREDGSVQPPMTMNNYFHKHMLTHTLGRYHFKNYRGGTYTLNPREEKPWQTELPKVLNTMDGQFLSAKTMKLSLPEVLPTVEEQKEATIDSNIPKFSFGEKNGEIYYHGLDGVKKQELKSTQKKRLQQMIQLRDLVSEVIDYQQDLDFESSIFEEKLHRLNESYDKFERKYGYLNNSTNTRLFYEDDRFALLMSIEVPQKDGSYTKSAIFREATIRPIEPVISVHSALEALNHSLAKQGKVDIPYMTKLYNVPETQLLEELKGHIFVDVEKYIENDEKLANSYVTKEAFLSGDVKKKLTLSKALAKKNSLFEENVKALKPVIPKDLGIEDISYELGASWLPLEIYHDFMEERFQLPPFYINNQQVAIEYNEFTDTYHVKGKSAHRSILVTNEYGTERANAYQLLEKSLNFKTISVYDQVEKDVNGERKKVSVLNVDETMLARTKQDRLKKEFKLWVFSYPKRAQRLLSIYNERFNRIRPRTYNGEHLLFEGLNQQFTLRPHQKNVVARIVETGRALMAHEVGAGKTASMIAAGMMMKDQGLIKKPMYCVPNHLTEQFGQELLRFYPSKKVLITTKKDFEKKNRQKFISRIATGEYDAVIIGHSQMEKIPLSKERRESLIKRELSEVRQGIKESKAQAGESWSLKQMVSFEKRLKEKLEALQNEEYKDHLLTFEELGVDFLFVDEAHAYKNLYTYTKMSNVAGVNTSNSLRASDMYMKCQYLLEKNHGRGVVFATGTPISNSMSELYTLQRFLQPDELARMRLTTFDRWASTFGEVVSAPEINPEGTSFRMKNRFAKFHNLPELMRSFQLVADIQTSEQLALPVPAIQTGKPQLIVSDPSPYQEEKMIELGERADAIRQKSVEPHEDNMLKITHEAKLMAIDPRLLDPTVPAYPEGKLFRCVDNVYRIWKTSDLQHSTQIIFSDSGTPKPNQFNVYDEVKQLLIIKGIPEKEIAFIHSAKNDRQREELFEKVRQGEIRILLGSTEKLGTGTNIQDKLLAVHHVDVPWRPSDLTQRDGRIVRQGNENKEVQIYRYVAKNSFDSFLWQTQENKLKFINQIMTNKSIARSAEDIDQTMMSAAEAKSIATNNPLLLEKLTLDKKVMEYQLLQSSWQSSRISLLEKVETRYPKRLEEIRQTLELYEEDRQLVAEELNKEFSIELQGTIYTEKKEALDVFNQLLPAPTDGTQKKEIGRYRGLALSVAPSQLGQVIVLLDGKATHKAAVERNGTGSFIRLDNVLKAIPETINDLKNEQADIQLNVRQAKEQLEKPFEHEDELKVLLQRQTTLNLSIEMGEATLPETEKSVVAPVLVKPKQLEDSQLQQETHNLSH</sequence>
<dbReference type="EMBL" id="PZZH01000003">
    <property type="protein sequence ID" value="PTN72663.1"/>
    <property type="molecule type" value="Genomic_DNA"/>
</dbReference>
<name>A0A855UCB6_ENTFL</name>
<dbReference type="PRINTS" id="PR00507">
    <property type="entry name" value="N12N6MTFRASE"/>
</dbReference>
<proteinExistence type="predicted"/>
<dbReference type="GO" id="GO:0004386">
    <property type="term" value="F:helicase activity"/>
    <property type="evidence" value="ECO:0007669"/>
    <property type="project" value="UniProtKB-KW"/>
</dbReference>
<dbReference type="Pfam" id="PF00176">
    <property type="entry name" value="SNF2-rel_dom"/>
    <property type="match status" value="1"/>
</dbReference>
<feature type="domain" description="Helicase C-terminal" evidence="2">
    <location>
        <begin position="1848"/>
        <end position="2017"/>
    </location>
</feature>
<dbReference type="GO" id="GO:0009007">
    <property type="term" value="F:site-specific DNA-methyltransferase (adenine-specific) activity"/>
    <property type="evidence" value="ECO:0007669"/>
    <property type="project" value="UniProtKB-EC"/>
</dbReference>
<reference evidence="3 4" key="1">
    <citation type="submission" date="2018-04" db="EMBL/GenBank/DDBJ databases">
        <authorList>
            <person name="Van Tyne D."/>
        </authorList>
    </citation>
    <scope>NUCLEOTIDE SEQUENCE [LARGE SCALE GENOMIC DNA]</scope>
    <source>
        <strain evidence="3 4">B2535</strain>
    </source>
</reference>
<dbReference type="InterPro" id="IPR001650">
    <property type="entry name" value="Helicase_C-like"/>
</dbReference>